<keyword evidence="1" id="KW-0808">Transferase</keyword>
<protein>
    <submittedName>
        <fullName evidence="1">Phosphotransferase</fullName>
    </submittedName>
</protein>
<dbReference type="OrthoDB" id="281727at2157"/>
<dbReference type="SUPFAM" id="SSF56112">
    <property type="entry name" value="Protein kinase-like (PK-like)"/>
    <property type="match status" value="1"/>
</dbReference>
<dbReference type="GO" id="GO:0016740">
    <property type="term" value="F:transferase activity"/>
    <property type="evidence" value="ECO:0007669"/>
    <property type="project" value="UniProtKB-KW"/>
</dbReference>
<dbReference type="PIRSF" id="PIRSF006221">
    <property type="entry name" value="Ketosamine-3-kinase"/>
    <property type="match status" value="1"/>
</dbReference>
<dbReference type="InterPro" id="IPR016477">
    <property type="entry name" value="Fructo-/Ketosamine-3-kinase"/>
</dbReference>
<dbReference type="PANTHER" id="PTHR12149:SF8">
    <property type="entry name" value="PROTEIN-RIBULOSAMINE 3-KINASE"/>
    <property type="match status" value="1"/>
</dbReference>
<dbReference type="Pfam" id="PF03881">
    <property type="entry name" value="Fructosamin_kin"/>
    <property type="match status" value="1"/>
</dbReference>
<dbReference type="Gene3D" id="3.30.200.20">
    <property type="entry name" value="Phosphorylase Kinase, domain 1"/>
    <property type="match status" value="1"/>
</dbReference>
<dbReference type="AlphaFoldDB" id="A0A6A8G6N2"/>
<sequence>MDAAAVVERVVAVLEADADPHTVTELDGGHVGQVFALHFPRGESLVAKVGPTPLDVEGAMLTSLARAGLPVPTVHYADEDLLVLDYVDGDAELDSRAERDLARHLASLHDTTAPAFGFPYDTLSGPYDQPNPWTDSWVEFFGDQRLRPWCAAATSSGLPESMAERIDAIASDLGDLLTEPDAPRLVHGDVWEGNLVVREGRVAAFLDPACYYAHPEVELAYIEWFDSAGDDFFETYTDLRPLDPGFFDERAPVYALFPLLEHVRVFGSDYVPEIRDAVEAIGY</sequence>
<gene>
    <name evidence="1" type="ORF">GJR99_04195</name>
</gene>
<keyword evidence="2" id="KW-1185">Reference proteome</keyword>
<dbReference type="InterPro" id="IPR011009">
    <property type="entry name" value="Kinase-like_dom_sf"/>
</dbReference>
<comment type="caution">
    <text evidence="1">The sequence shown here is derived from an EMBL/GenBank/DDBJ whole genome shotgun (WGS) entry which is preliminary data.</text>
</comment>
<name>A0A6A8G6N2_9EURY</name>
<proteinExistence type="predicted"/>
<dbReference type="Proteomes" id="UP000443423">
    <property type="component" value="Unassembled WGS sequence"/>
</dbReference>
<dbReference type="Gene3D" id="3.90.1200.10">
    <property type="match status" value="1"/>
</dbReference>
<dbReference type="EMBL" id="WKJQ01000001">
    <property type="protein sequence ID" value="MRW95776.1"/>
    <property type="molecule type" value="Genomic_DNA"/>
</dbReference>
<evidence type="ECO:0000313" key="2">
    <source>
        <dbReference type="Proteomes" id="UP000443423"/>
    </source>
</evidence>
<dbReference type="PANTHER" id="PTHR12149">
    <property type="entry name" value="FRUCTOSAMINE 3 KINASE-RELATED PROTEIN"/>
    <property type="match status" value="1"/>
</dbReference>
<evidence type="ECO:0000313" key="1">
    <source>
        <dbReference type="EMBL" id="MRW95776.1"/>
    </source>
</evidence>
<reference evidence="1 2" key="1">
    <citation type="submission" date="2019-11" db="EMBL/GenBank/DDBJ databases">
        <title>Whole genome sequence of Haloferax sp. MBLA0078.</title>
        <authorList>
            <person name="Seo M.-J."/>
            <person name="Cho E.-S."/>
        </authorList>
    </citation>
    <scope>NUCLEOTIDE SEQUENCE [LARGE SCALE GENOMIC DNA]</scope>
    <source>
        <strain evidence="1 2">MBLA0078</strain>
    </source>
</reference>
<organism evidence="1 2">
    <name type="scientific">Haloferax marinum</name>
    <dbReference type="NCBI Taxonomy" id="2666143"/>
    <lineage>
        <taxon>Archaea</taxon>
        <taxon>Methanobacteriati</taxon>
        <taxon>Methanobacteriota</taxon>
        <taxon>Stenosarchaea group</taxon>
        <taxon>Halobacteria</taxon>
        <taxon>Halobacteriales</taxon>
        <taxon>Haloferacaceae</taxon>
        <taxon>Haloferax</taxon>
    </lineage>
</organism>
<accession>A0A6A8G6N2</accession>
<dbReference type="RefSeq" id="WP_151109580.1">
    <property type="nucleotide sequence ID" value="NZ_WKJQ01000001.1"/>
</dbReference>